<feature type="domain" description="Cyclic nucleotide-binding" evidence="8">
    <location>
        <begin position="251"/>
        <end position="395"/>
    </location>
</feature>
<dbReference type="InterPro" id="IPR018488">
    <property type="entry name" value="cNMP-bd_CS"/>
</dbReference>
<organism evidence="9 10">
    <name type="scientific">Albugo candida</name>
    <dbReference type="NCBI Taxonomy" id="65357"/>
    <lineage>
        <taxon>Eukaryota</taxon>
        <taxon>Sar</taxon>
        <taxon>Stramenopiles</taxon>
        <taxon>Oomycota</taxon>
        <taxon>Peronosporomycetes</taxon>
        <taxon>Albuginales</taxon>
        <taxon>Albuginaceae</taxon>
        <taxon>Albugo</taxon>
    </lineage>
</organism>
<reference evidence="9 10" key="1">
    <citation type="submission" date="2012-05" db="EMBL/GenBank/DDBJ databases">
        <title>Recombination and specialization in a pathogen metapopulation.</title>
        <authorList>
            <person name="Gardiner A."/>
            <person name="Kemen E."/>
            <person name="Schultz-Larsen T."/>
            <person name="MacLean D."/>
            <person name="Van Oosterhout C."/>
            <person name="Jones J.D.G."/>
        </authorList>
    </citation>
    <scope>NUCLEOTIDE SEQUENCE [LARGE SCALE GENOMIC DNA]</scope>
    <source>
        <strain evidence="9 10">Ac Nc2</strain>
    </source>
</reference>
<dbReference type="InterPro" id="IPR003173">
    <property type="entry name" value="PC4_C"/>
</dbReference>
<evidence type="ECO:0000256" key="2">
    <source>
        <dbReference type="ARBA" id="ARBA00009001"/>
    </source>
</evidence>
<feature type="region of interest" description="Disordered" evidence="7">
    <location>
        <begin position="1"/>
        <end position="31"/>
    </location>
</feature>
<dbReference type="AlphaFoldDB" id="A0A024GKD1"/>
<dbReference type="GO" id="GO:0003677">
    <property type="term" value="F:DNA binding"/>
    <property type="evidence" value="ECO:0007669"/>
    <property type="project" value="UniProtKB-KW"/>
</dbReference>
<evidence type="ECO:0000256" key="3">
    <source>
        <dbReference type="ARBA" id="ARBA00023015"/>
    </source>
</evidence>
<dbReference type="PANTHER" id="PTHR13215">
    <property type="entry name" value="RNA POLYMERASE II TRANSCRIPTIONAL COACTIVATOR"/>
    <property type="match status" value="1"/>
</dbReference>
<feature type="compositionally biased region" description="Polar residues" evidence="7">
    <location>
        <begin position="22"/>
        <end position="31"/>
    </location>
</feature>
<keyword evidence="10" id="KW-1185">Reference proteome</keyword>
<dbReference type="PRINTS" id="PR00103">
    <property type="entry name" value="CAMPKINASE"/>
</dbReference>
<keyword evidence="3" id="KW-0805">Transcription regulation</keyword>
<keyword evidence="5" id="KW-0804">Transcription</keyword>
<dbReference type="InterPro" id="IPR018490">
    <property type="entry name" value="cNMP-bd_dom_sf"/>
</dbReference>
<sequence length="1055" mass="120723">MDNVNSDTSPRRDTDNGGVVPASNSQQGGFSLSVNAINDGLLKRGIAMQRIRRNSSTHSLNADMDLKSPQNYGLISSKIFDANDDENMQNIITKHEISERFNKTKHQSKRNTGSRFNSKPSRIESSHKGQATNEHPESGDCDPQYDTEQQILIFSALVTQWTRHQQIQAFRQWQNYTRDMRTNVSILFPVISDLKNEAKRLLCISETARIQQHLNSTGSSTPNQTIVYPYNFTLRDLDVLNGWALQCHPKTFHEVNECTLRYLLQYMRFRQYEDGETLFLEGDRGDTFYIAHHGTIAVFVGIIRARNDRLYAKRGSQLSNGTQLTNTQTLRQRNSTVSRNVPYITLGKRVFTYRTGESFGETAMFSLDAVRTASAVAVGHCEVCEIPKEIYCKTLLKYHRHIFERSQKINFLQRVPLFRDWPRERLGPVADILTQRKLNFGDILFTEQKVARLLLNQTVEEGGIRPAPNTTCCYFILSGIVKLTKRYFESAEKDPNRVRKEVRHSHFRPPIQVQELHATDTIALEILLNWSNNSKSEQENAGTDYTSVAASATVELYALEEVDAQRLFSSPNFSSMIEKVKAQVEGEKQQRNRRYESARQTLELKNAMQAAEFERLRLATTAPAPDLPALRLPFKILSPLGPPSSFRIEDHVTDDALSGKYSARLLPSLTNREVRQPNLGMEQSMDTNTLKEKTFLTIQDGSHFLTPSTTIGIDYNTLSRSIACDYSEMQSSEPLQTLGFLERTRIKSLLSPSGNQNENCIVTRQTVTNENSTRRSLQRRRRIRPTTKFQLPTCAQLFPQFDEIEAENNAAREFDTKTFKVDWDLNAQDFSLQLQTFIRVQSATITEIIQKAVNEQLKRRKPDSEHSEGNTRESVLKKSKSNVEVPEEKESYSFSLSAKRNVTVRKWRKAILVDIRELYQDNGVDKYGKKGISLSLQQWKTLSKLASMLNKTIAMITRDELKVKSLEECSEFISVDTEDMTVSFSLAQKRRVTIRTFKSTVLIDIREYYEKDGDWKPGKKGISLSTDQWKKLEHQMGEIDNAIELLDQESNAFAL</sequence>
<dbReference type="Pfam" id="PF02229">
    <property type="entry name" value="PC4"/>
    <property type="match status" value="2"/>
</dbReference>
<evidence type="ECO:0000256" key="4">
    <source>
        <dbReference type="ARBA" id="ARBA00023125"/>
    </source>
</evidence>
<feature type="region of interest" description="Disordered" evidence="7">
    <location>
        <begin position="97"/>
        <end position="144"/>
    </location>
</feature>
<dbReference type="InterPro" id="IPR045125">
    <property type="entry name" value="Sub1/Tcp4-like"/>
</dbReference>
<evidence type="ECO:0000256" key="7">
    <source>
        <dbReference type="SAM" id="MobiDB-lite"/>
    </source>
</evidence>
<comment type="similarity">
    <text evidence="2">Belongs to the transcriptional coactivator PC4 family.</text>
</comment>
<dbReference type="STRING" id="65357.A0A024GKD1"/>
<comment type="caution">
    <text evidence="9">The sequence shown here is derived from an EMBL/GenBank/DDBJ whole genome shotgun (WGS) entry which is preliminary data.</text>
</comment>
<feature type="compositionally biased region" description="Polar residues" evidence="7">
    <location>
        <begin position="110"/>
        <end position="120"/>
    </location>
</feature>
<proteinExistence type="inferred from homology"/>
<dbReference type="EMBL" id="CAIX01000145">
    <property type="protein sequence ID" value="CCI46954.1"/>
    <property type="molecule type" value="Genomic_DNA"/>
</dbReference>
<dbReference type="CDD" id="cd00038">
    <property type="entry name" value="CAP_ED"/>
    <property type="match status" value="1"/>
</dbReference>
<gene>
    <name evidence="9" type="ORF">BN9_079090</name>
</gene>
<comment type="subcellular location">
    <subcellularLocation>
        <location evidence="1">Nucleus</location>
    </subcellularLocation>
</comment>
<dbReference type="SUPFAM" id="SSF51206">
    <property type="entry name" value="cAMP-binding domain-like"/>
    <property type="match status" value="2"/>
</dbReference>
<evidence type="ECO:0000313" key="10">
    <source>
        <dbReference type="Proteomes" id="UP000053237"/>
    </source>
</evidence>
<evidence type="ECO:0000256" key="5">
    <source>
        <dbReference type="ARBA" id="ARBA00023163"/>
    </source>
</evidence>
<dbReference type="InterPro" id="IPR014710">
    <property type="entry name" value="RmlC-like_jellyroll"/>
</dbReference>
<dbReference type="InParanoid" id="A0A024GKD1"/>
<protein>
    <recommendedName>
        <fullName evidence="8">Cyclic nucleotide-binding domain-containing protein</fullName>
    </recommendedName>
</protein>
<dbReference type="SMART" id="SM00100">
    <property type="entry name" value="cNMP"/>
    <property type="match status" value="1"/>
</dbReference>
<evidence type="ECO:0000313" key="9">
    <source>
        <dbReference type="EMBL" id="CCI46954.1"/>
    </source>
</evidence>
<keyword evidence="6" id="KW-0539">Nucleus</keyword>
<feature type="compositionally biased region" description="Basic and acidic residues" evidence="7">
    <location>
        <begin position="862"/>
        <end position="876"/>
    </location>
</feature>
<evidence type="ECO:0000256" key="1">
    <source>
        <dbReference type="ARBA" id="ARBA00004123"/>
    </source>
</evidence>
<dbReference type="PROSITE" id="PS00889">
    <property type="entry name" value="CNMP_BINDING_2"/>
    <property type="match status" value="1"/>
</dbReference>
<dbReference type="GO" id="GO:0005634">
    <property type="term" value="C:nucleus"/>
    <property type="evidence" value="ECO:0007669"/>
    <property type="project" value="UniProtKB-SubCell"/>
</dbReference>
<feature type="region of interest" description="Disordered" evidence="7">
    <location>
        <begin position="857"/>
        <end position="882"/>
    </location>
</feature>
<dbReference type="GO" id="GO:0060261">
    <property type="term" value="P:positive regulation of transcription initiation by RNA polymerase II"/>
    <property type="evidence" value="ECO:0007669"/>
    <property type="project" value="InterPro"/>
</dbReference>
<dbReference type="SUPFAM" id="SSF54447">
    <property type="entry name" value="ssDNA-binding transcriptional regulator domain"/>
    <property type="match status" value="2"/>
</dbReference>
<dbReference type="Gene3D" id="2.30.31.10">
    <property type="entry name" value="Transcriptional Coactivator Pc4, Chain A"/>
    <property type="match status" value="2"/>
</dbReference>
<dbReference type="GO" id="GO:0003713">
    <property type="term" value="F:transcription coactivator activity"/>
    <property type="evidence" value="ECO:0007669"/>
    <property type="project" value="InterPro"/>
</dbReference>
<keyword evidence="4" id="KW-0238">DNA-binding</keyword>
<dbReference type="InterPro" id="IPR009044">
    <property type="entry name" value="ssDNA-bd_transcriptional_reg"/>
</dbReference>
<dbReference type="InterPro" id="IPR000595">
    <property type="entry name" value="cNMP-bd_dom"/>
</dbReference>
<dbReference type="PROSITE" id="PS50042">
    <property type="entry name" value="CNMP_BINDING_3"/>
    <property type="match status" value="1"/>
</dbReference>
<accession>A0A024GKD1</accession>
<dbReference type="OrthoDB" id="2021138at2759"/>
<evidence type="ECO:0000256" key="6">
    <source>
        <dbReference type="ARBA" id="ARBA00023242"/>
    </source>
</evidence>
<dbReference type="Proteomes" id="UP000053237">
    <property type="component" value="Unassembled WGS sequence"/>
</dbReference>
<dbReference type="Gene3D" id="2.60.120.10">
    <property type="entry name" value="Jelly Rolls"/>
    <property type="match status" value="2"/>
</dbReference>
<evidence type="ECO:0000259" key="8">
    <source>
        <dbReference type="PROSITE" id="PS50042"/>
    </source>
</evidence>
<name>A0A024GKD1_9STRA</name>